<accession>A0A344TD47</accession>
<feature type="transmembrane region" description="Helical" evidence="1">
    <location>
        <begin position="21"/>
        <end position="41"/>
    </location>
</feature>
<dbReference type="Proteomes" id="UP000251993">
    <property type="component" value="Chromosome"/>
</dbReference>
<name>A0A344TD47_9BACT</name>
<evidence type="ECO:0000313" key="3">
    <source>
        <dbReference type="Proteomes" id="UP000251993"/>
    </source>
</evidence>
<dbReference type="OrthoDB" id="1118012at2"/>
<dbReference type="EMBL" id="CP030850">
    <property type="protein sequence ID" value="AXE16568.1"/>
    <property type="molecule type" value="Genomic_DNA"/>
</dbReference>
<evidence type="ECO:0000256" key="1">
    <source>
        <dbReference type="SAM" id="Phobius"/>
    </source>
</evidence>
<reference evidence="2 3" key="1">
    <citation type="submission" date="2018-07" db="EMBL/GenBank/DDBJ databases">
        <title>Genome sequencing of Runella.</title>
        <authorList>
            <person name="Baek M.-G."/>
            <person name="Yi H."/>
        </authorList>
    </citation>
    <scope>NUCLEOTIDE SEQUENCE [LARGE SCALE GENOMIC DNA]</scope>
    <source>
        <strain evidence="2 3">HYN0085</strain>
    </source>
</reference>
<organism evidence="2 3">
    <name type="scientific">Runella rosea</name>
    <dbReference type="NCBI Taxonomy" id="2259595"/>
    <lineage>
        <taxon>Bacteria</taxon>
        <taxon>Pseudomonadati</taxon>
        <taxon>Bacteroidota</taxon>
        <taxon>Cytophagia</taxon>
        <taxon>Cytophagales</taxon>
        <taxon>Spirosomataceae</taxon>
        <taxon>Runella</taxon>
    </lineage>
</organism>
<dbReference type="KEGG" id="run:DR864_01900"/>
<dbReference type="AlphaFoldDB" id="A0A344TD47"/>
<sequence>MQGINMKNSKPRPKNLINSSVITVIVISLAVCILLIVRSVYTPLSPTDSASEIPTAESANKDADLIDTAASVKAPNITAERAAERAFYKTKFAKMADNFTFAKDDFQTKGWYSHKNFGKKAAGRKTLKAHVREDGFIYLESQFYGNDWIFHTHIKVKVGSLYLSSPKIESYNKNNKQQYAGDTFWENVYYRETGDNGIIQAIADSTSKPVKVRFEGRKFNRDIVLTAEEKQSIKESYELSVVLKKINP</sequence>
<protein>
    <submittedName>
        <fullName evidence="2">Uncharacterized protein</fullName>
    </submittedName>
</protein>
<proteinExistence type="predicted"/>
<gene>
    <name evidence="2" type="ORF">DR864_01900</name>
</gene>
<keyword evidence="3" id="KW-1185">Reference proteome</keyword>
<keyword evidence="1" id="KW-0472">Membrane</keyword>
<keyword evidence="1" id="KW-1133">Transmembrane helix</keyword>
<evidence type="ECO:0000313" key="2">
    <source>
        <dbReference type="EMBL" id="AXE16568.1"/>
    </source>
</evidence>
<keyword evidence="1" id="KW-0812">Transmembrane</keyword>